<proteinExistence type="predicted"/>
<dbReference type="EMBL" id="JACHWY010000004">
    <property type="protein sequence ID" value="MBB3048952.1"/>
    <property type="molecule type" value="Genomic_DNA"/>
</dbReference>
<dbReference type="AlphaFoldDB" id="A0A7W4W7N4"/>
<keyword evidence="2" id="KW-1185">Reference proteome</keyword>
<gene>
    <name evidence="1" type="ORF">FHR99_003226</name>
</gene>
<sequence length="141" mass="16169">MSMGYRVFIVEADGSIKRLPNAAWERFFLRGEPELKSHAGRDVLFAMAYYTREGRQPQKIIRIDASRCTANTDGSINETRAHDAMRAALSRLSESTQYPDPTATSNQVVNAQDKFEARRDEYFHPDLSIKVKNRIIEAIFR</sequence>
<evidence type="ECO:0000313" key="2">
    <source>
        <dbReference type="Proteomes" id="UP000537130"/>
    </source>
</evidence>
<protein>
    <submittedName>
        <fullName evidence="1">Uncharacterized protein</fullName>
    </submittedName>
</protein>
<comment type="caution">
    <text evidence="1">The sequence shown here is derived from an EMBL/GenBank/DDBJ whole genome shotgun (WGS) entry which is preliminary data.</text>
</comment>
<dbReference type="RefSeq" id="WP_183411743.1">
    <property type="nucleotide sequence ID" value="NZ_JACHWY010000004.1"/>
</dbReference>
<accession>A0A7W4W7N4</accession>
<evidence type="ECO:0000313" key="1">
    <source>
        <dbReference type="EMBL" id="MBB3048952.1"/>
    </source>
</evidence>
<dbReference type="Proteomes" id="UP000537130">
    <property type="component" value="Unassembled WGS sequence"/>
</dbReference>
<organism evidence="1 2">
    <name type="scientific">Litorivivens lipolytica</name>
    <dbReference type="NCBI Taxonomy" id="1524264"/>
    <lineage>
        <taxon>Bacteria</taxon>
        <taxon>Pseudomonadati</taxon>
        <taxon>Pseudomonadota</taxon>
        <taxon>Gammaproteobacteria</taxon>
        <taxon>Litorivivens</taxon>
    </lineage>
</organism>
<reference evidence="1 2" key="1">
    <citation type="submission" date="2020-08" db="EMBL/GenBank/DDBJ databases">
        <title>Genomic Encyclopedia of Type Strains, Phase III (KMG-III): the genomes of soil and plant-associated and newly described type strains.</title>
        <authorList>
            <person name="Whitman W."/>
        </authorList>
    </citation>
    <scope>NUCLEOTIDE SEQUENCE [LARGE SCALE GENOMIC DNA]</scope>
    <source>
        <strain evidence="1 2">CECT 8654</strain>
    </source>
</reference>
<name>A0A7W4W7N4_9GAMM</name>